<dbReference type="SUPFAM" id="SSF52047">
    <property type="entry name" value="RNI-like"/>
    <property type="match status" value="1"/>
</dbReference>
<dbReference type="InterPro" id="IPR032675">
    <property type="entry name" value="LRR_dom_sf"/>
</dbReference>
<gene>
    <name evidence="2" type="primary">LOC112692450</name>
</gene>
<evidence type="ECO:0000313" key="1">
    <source>
        <dbReference type="Proteomes" id="UP000694846"/>
    </source>
</evidence>
<sequence length="240" mass="28120">MEVPRKTWIRLNRTRIGQGRCNQLLNKRKLRNNPNCDCGEVQSMDQRLSVQFFFIKENTIGNKRCFWQFVSDSFNQFDDERTKEMGPNLACAEWLMKNGAKVRCKNSSQFVGHYDFLPTKHDSYLKQFKIEQVYAGTEASISHLGFLHFKGCDNISDIAFVGCNTIDNEALHKLQILKESLTSLEIDYCVNISDEGIIELEHLQRLKHLQLKNLNLKREYKIINHLKSKLHDCKIEYNEK</sequence>
<dbReference type="OrthoDB" id="5859291at2759"/>
<evidence type="ECO:0000313" key="2">
    <source>
        <dbReference type="RefSeq" id="XP_025422913.1"/>
    </source>
</evidence>
<name>A0A8B8GIR4_9HEMI</name>
<dbReference type="Proteomes" id="UP000694846">
    <property type="component" value="Unplaced"/>
</dbReference>
<reference evidence="2" key="1">
    <citation type="submission" date="2025-08" db="UniProtKB">
        <authorList>
            <consortium name="RefSeq"/>
        </authorList>
    </citation>
    <scope>IDENTIFICATION</scope>
    <source>
        <tissue evidence="2">Whole body</tissue>
    </source>
</reference>
<protein>
    <submittedName>
        <fullName evidence="2">ATP synthase subunit s, mitochondrial-like</fullName>
    </submittedName>
</protein>
<dbReference type="AlphaFoldDB" id="A0A8B8GIR4"/>
<dbReference type="Gene3D" id="3.80.10.10">
    <property type="entry name" value="Ribonuclease Inhibitor"/>
    <property type="match status" value="1"/>
</dbReference>
<keyword evidence="1" id="KW-1185">Reference proteome</keyword>
<dbReference type="GeneID" id="112692450"/>
<organism evidence="1 2">
    <name type="scientific">Sipha flava</name>
    <name type="common">yellow sugarcane aphid</name>
    <dbReference type="NCBI Taxonomy" id="143950"/>
    <lineage>
        <taxon>Eukaryota</taxon>
        <taxon>Metazoa</taxon>
        <taxon>Ecdysozoa</taxon>
        <taxon>Arthropoda</taxon>
        <taxon>Hexapoda</taxon>
        <taxon>Insecta</taxon>
        <taxon>Pterygota</taxon>
        <taxon>Neoptera</taxon>
        <taxon>Paraneoptera</taxon>
        <taxon>Hemiptera</taxon>
        <taxon>Sternorrhyncha</taxon>
        <taxon>Aphidomorpha</taxon>
        <taxon>Aphidoidea</taxon>
        <taxon>Aphididae</taxon>
        <taxon>Sipha</taxon>
    </lineage>
</organism>
<accession>A0A8B8GIR4</accession>
<dbReference type="RefSeq" id="XP_025422913.1">
    <property type="nucleotide sequence ID" value="XM_025567128.1"/>
</dbReference>
<proteinExistence type="predicted"/>